<feature type="non-terminal residue" evidence="2">
    <location>
        <position position="108"/>
    </location>
</feature>
<gene>
    <name evidence="2" type="ORF">AVDCRST_MAG65-883</name>
</gene>
<feature type="compositionally biased region" description="Basic residues" evidence="1">
    <location>
        <begin position="31"/>
        <end position="59"/>
    </location>
</feature>
<reference evidence="2" key="1">
    <citation type="submission" date="2020-02" db="EMBL/GenBank/DDBJ databases">
        <authorList>
            <person name="Meier V. D."/>
        </authorList>
    </citation>
    <scope>NUCLEOTIDE SEQUENCE</scope>
    <source>
        <strain evidence="2">AVDCRST_MAG65</strain>
    </source>
</reference>
<accession>A0A6J4RGN0</accession>
<dbReference type="EMBL" id="CADCVL010000152">
    <property type="protein sequence ID" value="CAA9473142.1"/>
    <property type="molecule type" value="Genomic_DNA"/>
</dbReference>
<feature type="non-terminal residue" evidence="2">
    <location>
        <position position="1"/>
    </location>
</feature>
<organism evidence="2">
    <name type="scientific">uncultured Solirubrobacteraceae bacterium</name>
    <dbReference type="NCBI Taxonomy" id="1162706"/>
    <lineage>
        <taxon>Bacteria</taxon>
        <taxon>Bacillati</taxon>
        <taxon>Actinomycetota</taxon>
        <taxon>Thermoleophilia</taxon>
        <taxon>Solirubrobacterales</taxon>
        <taxon>Solirubrobacteraceae</taxon>
        <taxon>environmental samples</taxon>
    </lineage>
</organism>
<evidence type="ECO:0000256" key="1">
    <source>
        <dbReference type="SAM" id="MobiDB-lite"/>
    </source>
</evidence>
<name>A0A6J4RGN0_9ACTN</name>
<dbReference type="AlphaFoldDB" id="A0A6J4RGN0"/>
<evidence type="ECO:0000313" key="2">
    <source>
        <dbReference type="EMBL" id="CAA9473142.1"/>
    </source>
</evidence>
<proteinExistence type="predicted"/>
<protein>
    <submittedName>
        <fullName evidence="2">Uncharacterized protein</fullName>
    </submittedName>
</protein>
<sequence>GRQVRRSLHCRRHCRNRRRVPCVDRGQGRPRSTRRRARCARPRPVRGRRRVPARQRVRPGARCLRRRVHRRLDGLGYGVRRLQAGPLRPRRRRHLPGRCGGHHVLAAL</sequence>
<feature type="region of interest" description="Disordered" evidence="1">
    <location>
        <begin position="22"/>
        <end position="59"/>
    </location>
</feature>